<feature type="transmembrane region" description="Helical" evidence="6">
    <location>
        <begin position="6"/>
        <end position="26"/>
    </location>
</feature>
<feature type="transmembrane region" description="Helical" evidence="6">
    <location>
        <begin position="434"/>
        <end position="453"/>
    </location>
</feature>
<feature type="transmembrane region" description="Helical" evidence="6">
    <location>
        <begin position="124"/>
        <end position="148"/>
    </location>
</feature>
<dbReference type="PROSITE" id="PS00456">
    <property type="entry name" value="NA_SOLUT_SYMP_1"/>
    <property type="match status" value="1"/>
</dbReference>
<organism evidence="7">
    <name type="scientific">marine metagenome</name>
    <dbReference type="NCBI Taxonomy" id="408172"/>
    <lineage>
        <taxon>unclassified sequences</taxon>
        <taxon>metagenomes</taxon>
        <taxon>ecological metagenomes</taxon>
    </lineage>
</organism>
<feature type="transmembrane region" description="Helical" evidence="6">
    <location>
        <begin position="540"/>
        <end position="561"/>
    </location>
</feature>
<evidence type="ECO:0000256" key="4">
    <source>
        <dbReference type="ARBA" id="ARBA00022989"/>
    </source>
</evidence>
<keyword evidence="5 6" id="KW-0472">Membrane</keyword>
<dbReference type="GO" id="GO:0005412">
    <property type="term" value="F:D-glucose:sodium symporter activity"/>
    <property type="evidence" value="ECO:0007669"/>
    <property type="project" value="TreeGrafter"/>
</dbReference>
<dbReference type="InterPro" id="IPR018212">
    <property type="entry name" value="Na/solute_symporter_CS"/>
</dbReference>
<feature type="transmembrane region" description="Helical" evidence="6">
    <location>
        <begin position="402"/>
        <end position="427"/>
    </location>
</feature>
<evidence type="ECO:0000256" key="2">
    <source>
        <dbReference type="ARBA" id="ARBA00006434"/>
    </source>
</evidence>
<dbReference type="NCBIfam" id="TIGR00813">
    <property type="entry name" value="sss"/>
    <property type="match status" value="1"/>
</dbReference>
<dbReference type="PANTHER" id="PTHR11819">
    <property type="entry name" value="SOLUTE CARRIER FAMILY 5"/>
    <property type="match status" value="1"/>
</dbReference>
<name>A0A381Y4D7_9ZZZZ</name>
<dbReference type="GO" id="GO:0005886">
    <property type="term" value="C:plasma membrane"/>
    <property type="evidence" value="ECO:0007669"/>
    <property type="project" value="TreeGrafter"/>
</dbReference>
<evidence type="ECO:0000256" key="6">
    <source>
        <dbReference type="SAM" id="Phobius"/>
    </source>
</evidence>
<feature type="transmembrane region" description="Helical" evidence="6">
    <location>
        <begin position="485"/>
        <end position="502"/>
    </location>
</feature>
<feature type="transmembrane region" description="Helical" evidence="6">
    <location>
        <begin position="239"/>
        <end position="257"/>
    </location>
</feature>
<evidence type="ECO:0000256" key="5">
    <source>
        <dbReference type="ARBA" id="ARBA00023136"/>
    </source>
</evidence>
<reference evidence="7" key="1">
    <citation type="submission" date="2018-05" db="EMBL/GenBank/DDBJ databases">
        <authorList>
            <person name="Lanie J.A."/>
            <person name="Ng W.-L."/>
            <person name="Kazmierczak K.M."/>
            <person name="Andrzejewski T.M."/>
            <person name="Davidsen T.M."/>
            <person name="Wayne K.J."/>
            <person name="Tettelin H."/>
            <person name="Glass J.I."/>
            <person name="Rusch D."/>
            <person name="Podicherti R."/>
            <person name="Tsui H.-C.T."/>
            <person name="Winkler M.E."/>
        </authorList>
    </citation>
    <scope>NUCLEOTIDE SEQUENCE</scope>
</reference>
<sequence>MESLKISILDLLIIVSYFIGVVYLGIWISKKKIKGGDDYFLAGRQMTWPYVGASLFSTNISSQQFVGQAGLAFVGGIAVGTFQMIGALSFGLLAVFFLDTYRGLKLYTSPEFFERRYNSSTRSLVSGVNVIMIMLATVSAALYAGAVVTLTLLGQSPDGTMLWTTVIILGVLTGSYTLLGGLQAVMITDFVQNILLILGGLLTLVIGITKVGGLDAIIAMQTPAGGSMWSLVHPIGHEFGWISILTGVVILGIHGHCTDQDYIQRALSARSSYHAKMGAIFAAFLKILALFICAIPGVVAAKLFADMGLQLNQDQAYVSLMIEVLPMGFLGLALAGLLAAIMSSVDSGLCAASSLITIDFIAKRDKSAMDQDKMLKYGRYTIMALLIFAILWAPFIQKFKGLFNYLMLLWSLLAPPVVVSVLAGLFYKKANSKGAVATIITGIILGLVGFIMLQRPDIFNGIISLFGADGFSVRDDFNWYFLNKFNVSFLITVACTIVMWVISEKTGQTPEELAQVEAIFEARKSKDDQMTPEETIKYQYALIALGIFWVGVLVLFSPWGIA</sequence>
<comment type="subcellular location">
    <subcellularLocation>
        <location evidence="1">Membrane</location>
        <topology evidence="1">Multi-pass membrane protein</topology>
    </subcellularLocation>
</comment>
<dbReference type="EMBL" id="UINC01017377">
    <property type="protein sequence ID" value="SVA71949.1"/>
    <property type="molecule type" value="Genomic_DNA"/>
</dbReference>
<keyword evidence="4 6" id="KW-1133">Transmembrane helix</keyword>
<dbReference type="PANTHER" id="PTHR11819:SF195">
    <property type="entry name" value="SODIUM_GLUCOSE COTRANSPORTER 4"/>
    <property type="match status" value="1"/>
</dbReference>
<protein>
    <recommendedName>
        <fullName evidence="8">Sodium/solute symporter</fullName>
    </recommendedName>
</protein>
<accession>A0A381Y4D7</accession>
<dbReference type="PROSITE" id="PS50283">
    <property type="entry name" value="NA_SOLUT_SYMP_3"/>
    <property type="match status" value="1"/>
</dbReference>
<evidence type="ECO:0000256" key="1">
    <source>
        <dbReference type="ARBA" id="ARBA00004141"/>
    </source>
</evidence>
<feature type="transmembrane region" description="Helical" evidence="6">
    <location>
        <begin position="325"/>
        <end position="356"/>
    </location>
</feature>
<comment type="similarity">
    <text evidence="2">Belongs to the sodium:solute symporter (SSF) (TC 2.A.21) family.</text>
</comment>
<dbReference type="Gene3D" id="1.20.1730.10">
    <property type="entry name" value="Sodium/glucose cotransporter"/>
    <property type="match status" value="1"/>
</dbReference>
<evidence type="ECO:0000313" key="7">
    <source>
        <dbReference type="EMBL" id="SVA71949.1"/>
    </source>
</evidence>
<feature type="transmembrane region" description="Helical" evidence="6">
    <location>
        <begin position="278"/>
        <end position="305"/>
    </location>
</feature>
<proteinExistence type="inferred from homology"/>
<evidence type="ECO:0008006" key="8">
    <source>
        <dbReference type="Google" id="ProtNLM"/>
    </source>
</evidence>
<dbReference type="InterPro" id="IPR001734">
    <property type="entry name" value="Na/solute_symporter"/>
</dbReference>
<keyword evidence="3 6" id="KW-0812">Transmembrane</keyword>
<gene>
    <name evidence="7" type="ORF">METZ01_LOCUS124803</name>
</gene>
<evidence type="ECO:0000256" key="3">
    <source>
        <dbReference type="ARBA" id="ARBA00022692"/>
    </source>
</evidence>
<feature type="transmembrane region" description="Helical" evidence="6">
    <location>
        <begin position="72"/>
        <end position="98"/>
    </location>
</feature>
<feature type="transmembrane region" description="Helical" evidence="6">
    <location>
        <begin position="194"/>
        <end position="219"/>
    </location>
</feature>
<feature type="transmembrane region" description="Helical" evidence="6">
    <location>
        <begin position="377"/>
        <end position="396"/>
    </location>
</feature>
<feature type="transmembrane region" description="Helical" evidence="6">
    <location>
        <begin position="160"/>
        <end position="182"/>
    </location>
</feature>
<dbReference type="Pfam" id="PF00474">
    <property type="entry name" value="SSF"/>
    <property type="match status" value="1"/>
</dbReference>
<dbReference type="InterPro" id="IPR038377">
    <property type="entry name" value="Na/Glc_symporter_sf"/>
</dbReference>
<dbReference type="AlphaFoldDB" id="A0A381Y4D7"/>